<dbReference type="EMBL" id="CM042888">
    <property type="protein sequence ID" value="KAI4326665.1"/>
    <property type="molecule type" value="Genomic_DNA"/>
</dbReference>
<evidence type="ECO:0000313" key="2">
    <source>
        <dbReference type="Proteomes" id="UP001057402"/>
    </source>
</evidence>
<comment type="caution">
    <text evidence="1">The sequence shown here is derived from an EMBL/GenBank/DDBJ whole genome shotgun (WGS) entry which is preliminary data.</text>
</comment>
<protein>
    <submittedName>
        <fullName evidence="1">Uncharacterized protein</fullName>
    </submittedName>
</protein>
<evidence type="ECO:0000313" key="1">
    <source>
        <dbReference type="EMBL" id="KAI4326665.1"/>
    </source>
</evidence>
<sequence length="751" mass="85333">MSSPSPSPSSPPHVPDSNHNDPPGDSRNGALASLRTRPTRSCTLRTAARLQSAAAAEASREADKTKGGFGGRKDTKGRKRKDRRRDVYREEIEYYLVEEDGAEEGGVDCGGLSEVGTSRREAMELVGPPAPGQELRWSLREMWELASVLNFFHVFRPLLNIHVEFSAEEFETALIMPNDTLGDIHMPLLKSIPPITRMALTRDTWITVLARKLRDWWHWVAEGDIPLVPAQGTEIGVYKNLDAAVRVVILKALCDIRVEQEDIRSYIESSIKNGVRLSAFRKERVGGDLSGVYYWYEDDPLIGHRLYRERRKVEVKRAKVRGSNVIPTATYLWETIATNLDEFQGVSEKLLESKNRTEASVGKKMKIDMLPDIEKVHKRKERLLKKQHREALLLDNFIAVDGFAPGRSLRDRKPVTYTFDDYDRSINEAIKITKSKPPSPDAVNRRDGAFPKAEPSENGRFEPILSHYDSGFDAASPRSPYFGDDYDNDEDNELHILDQSNRRRRRRPQKYSDKEFVRPVSDQDAEFGSDDDIVGEVVYDDEYLNKRKQKRPSSSSEGDEEYRWDEENPEEMEEEEEEEEEEEDEDEDSLGFSDDSDKPRKSKKLPGRTRRETKLRSVGDLHSGLRRSKRSTRNKINYRQYEVSESETEAEKPATWSAVNEHSGESENERFSMESRDSDENGDGGEVGSDPPVEGHPKASEKKPVHTLNSSESPNQEEPVRGFLDLNELAPGSGFDDGPNAEIKDEDGDEV</sequence>
<organism evidence="1 2">
    <name type="scientific">Melastoma candidum</name>
    <dbReference type="NCBI Taxonomy" id="119954"/>
    <lineage>
        <taxon>Eukaryota</taxon>
        <taxon>Viridiplantae</taxon>
        <taxon>Streptophyta</taxon>
        <taxon>Embryophyta</taxon>
        <taxon>Tracheophyta</taxon>
        <taxon>Spermatophyta</taxon>
        <taxon>Magnoliopsida</taxon>
        <taxon>eudicotyledons</taxon>
        <taxon>Gunneridae</taxon>
        <taxon>Pentapetalae</taxon>
        <taxon>rosids</taxon>
        <taxon>malvids</taxon>
        <taxon>Myrtales</taxon>
        <taxon>Melastomataceae</taxon>
        <taxon>Melastomatoideae</taxon>
        <taxon>Melastomateae</taxon>
        <taxon>Melastoma</taxon>
    </lineage>
</organism>
<gene>
    <name evidence="1" type="ORF">MLD38_031953</name>
</gene>
<dbReference type="Proteomes" id="UP001057402">
    <property type="component" value="Chromosome 9"/>
</dbReference>
<name>A0ACB9MQW0_9MYRT</name>
<reference evidence="2" key="1">
    <citation type="journal article" date="2023" name="Front. Plant Sci.">
        <title>Chromosomal-level genome assembly of Melastoma candidum provides insights into trichome evolution.</title>
        <authorList>
            <person name="Zhong Y."/>
            <person name="Wu W."/>
            <person name="Sun C."/>
            <person name="Zou P."/>
            <person name="Liu Y."/>
            <person name="Dai S."/>
            <person name="Zhou R."/>
        </authorList>
    </citation>
    <scope>NUCLEOTIDE SEQUENCE [LARGE SCALE GENOMIC DNA]</scope>
</reference>
<proteinExistence type="predicted"/>
<accession>A0ACB9MQW0</accession>
<keyword evidence="2" id="KW-1185">Reference proteome</keyword>